<evidence type="ECO:0000313" key="2">
    <source>
        <dbReference type="Proteomes" id="UP001476950"/>
    </source>
</evidence>
<proteinExistence type="predicted"/>
<sequence>MFYTSAPLLCCAVHPEGAKADRCLDFREDTTAAHRWSQFLGLQWVSGEDLMDFALPYEHPFDD</sequence>
<comment type="caution">
    <text evidence="1">The sequence shown here is derived from an EMBL/GenBank/DDBJ whole genome shotgun (WGS) entry which is preliminary data.</text>
</comment>
<dbReference type="RefSeq" id="WP_190452526.1">
    <property type="nucleotide sequence ID" value="NZ_JAMPLM010000018.1"/>
</dbReference>
<dbReference type="EMBL" id="JAMPLM010000018">
    <property type="protein sequence ID" value="MEP1060496.1"/>
    <property type="molecule type" value="Genomic_DNA"/>
</dbReference>
<gene>
    <name evidence="1" type="ORF">NDI38_18855</name>
</gene>
<dbReference type="Proteomes" id="UP001476950">
    <property type="component" value="Unassembled WGS sequence"/>
</dbReference>
<reference evidence="1 2" key="1">
    <citation type="submission" date="2022-04" db="EMBL/GenBank/DDBJ databases">
        <title>Positive selection, recombination, and allopatry shape intraspecific diversity of widespread and dominant cyanobacteria.</title>
        <authorList>
            <person name="Wei J."/>
            <person name="Shu W."/>
            <person name="Hu C."/>
        </authorList>
    </citation>
    <scope>NUCLEOTIDE SEQUENCE [LARGE SCALE GENOMIC DNA]</scope>
    <source>
        <strain evidence="1 2">AS-A4</strain>
    </source>
</reference>
<keyword evidence="2" id="KW-1185">Reference proteome</keyword>
<name>A0ABV0KNC3_9CYAN</name>
<protein>
    <submittedName>
        <fullName evidence="1">Uncharacterized protein</fullName>
    </submittedName>
</protein>
<accession>A0ABV0KNC3</accession>
<evidence type="ECO:0000313" key="1">
    <source>
        <dbReference type="EMBL" id="MEP1060496.1"/>
    </source>
</evidence>
<organism evidence="1 2">
    <name type="scientific">Stenomitos frigidus AS-A4</name>
    <dbReference type="NCBI Taxonomy" id="2933935"/>
    <lineage>
        <taxon>Bacteria</taxon>
        <taxon>Bacillati</taxon>
        <taxon>Cyanobacteriota</taxon>
        <taxon>Cyanophyceae</taxon>
        <taxon>Leptolyngbyales</taxon>
        <taxon>Leptolyngbyaceae</taxon>
        <taxon>Stenomitos</taxon>
    </lineage>
</organism>